<dbReference type="GO" id="GO:0015627">
    <property type="term" value="C:type II protein secretion system complex"/>
    <property type="evidence" value="ECO:0007669"/>
    <property type="project" value="TreeGrafter"/>
</dbReference>
<dbReference type="Proteomes" id="UP000622580">
    <property type="component" value="Unassembled WGS sequence"/>
</dbReference>
<keyword evidence="2" id="KW-0732">Signal</keyword>
<dbReference type="PANTHER" id="PTHR30332">
    <property type="entry name" value="PROBABLE GENERAL SECRETION PATHWAY PROTEIN D"/>
    <property type="match status" value="1"/>
</dbReference>
<dbReference type="InterPro" id="IPR050810">
    <property type="entry name" value="Bact_Secretion_Sys_Channel"/>
</dbReference>
<accession>A0A941D0T9</accession>
<dbReference type="InterPro" id="IPR004846">
    <property type="entry name" value="T2SS/T3SS_dom"/>
</dbReference>
<reference evidence="5" key="1">
    <citation type="submission" date="2021-04" db="EMBL/GenBank/DDBJ databases">
        <title>Draft genome assembly of strain Phenylobacterium sp. 20VBR1 using MiniION and Illumina platforms.</title>
        <authorList>
            <person name="Thomas F.A."/>
            <person name="Krishnan K.P."/>
            <person name="Sinha R.K."/>
        </authorList>
    </citation>
    <scope>NUCLEOTIDE SEQUENCE</scope>
    <source>
        <strain evidence="5">20VBR1</strain>
    </source>
</reference>
<comment type="caution">
    <text evidence="5">The sequence shown here is derived from an EMBL/GenBank/DDBJ whole genome shotgun (WGS) entry which is preliminary data.</text>
</comment>
<evidence type="ECO:0000256" key="1">
    <source>
        <dbReference type="RuleBase" id="RU004003"/>
    </source>
</evidence>
<dbReference type="InterPro" id="IPR001775">
    <property type="entry name" value="GspD/PilQ"/>
</dbReference>
<dbReference type="Pfam" id="PF13629">
    <property type="entry name" value="T2SS-T3SS_pil_N"/>
    <property type="match status" value="1"/>
</dbReference>
<evidence type="ECO:0000256" key="2">
    <source>
        <dbReference type="SAM" id="SignalP"/>
    </source>
</evidence>
<protein>
    <submittedName>
        <fullName evidence="5">Type II and III secretion system protein family protein</fullName>
    </submittedName>
</protein>
<evidence type="ECO:0000313" key="6">
    <source>
        <dbReference type="Proteomes" id="UP000622580"/>
    </source>
</evidence>
<dbReference type="InterPro" id="IPR032789">
    <property type="entry name" value="T2SS-T3SS_pil_N"/>
</dbReference>
<organism evidence="5 6">
    <name type="scientific">Phenylobacterium glaciei</name>
    <dbReference type="NCBI Taxonomy" id="2803784"/>
    <lineage>
        <taxon>Bacteria</taxon>
        <taxon>Pseudomonadati</taxon>
        <taxon>Pseudomonadota</taxon>
        <taxon>Alphaproteobacteria</taxon>
        <taxon>Caulobacterales</taxon>
        <taxon>Caulobacteraceae</taxon>
        <taxon>Phenylobacterium</taxon>
    </lineage>
</organism>
<feature type="chain" id="PRO_5036852982" evidence="2">
    <location>
        <begin position="25"/>
        <end position="441"/>
    </location>
</feature>
<dbReference type="Pfam" id="PF00263">
    <property type="entry name" value="Secretin"/>
    <property type="match status" value="1"/>
</dbReference>
<keyword evidence="6" id="KW-1185">Reference proteome</keyword>
<dbReference type="PRINTS" id="PR00811">
    <property type="entry name" value="BCTERIALGSPD"/>
</dbReference>
<dbReference type="GO" id="GO:0009306">
    <property type="term" value="P:protein secretion"/>
    <property type="evidence" value="ECO:0007669"/>
    <property type="project" value="InterPro"/>
</dbReference>
<name>A0A941D0T9_9CAUL</name>
<feature type="domain" description="Pilus formation protein N-terminal" evidence="4">
    <location>
        <begin position="34"/>
        <end position="103"/>
    </location>
</feature>
<gene>
    <name evidence="5" type="ORF">JKL49_12060</name>
</gene>
<dbReference type="EMBL" id="JAGSGD010000001">
    <property type="protein sequence ID" value="MBR7620121.1"/>
    <property type="molecule type" value="Genomic_DNA"/>
</dbReference>
<sequence>MHRTPLLGAIAAALVLGSSLPAAAEQFSSEAARSRVITVPRNKSASFRLDSPASKIVVAQPETAQIVATTDRSFYVRGKQLGSTNLLIYGAGGALQEVVDVRVGYDADALQEDLAAAVPGEQIEVRNLGEGLLLAGDVSTTAVAAKAKALAEKFAPGSVTSALTVRASQQVILEVRVLEASRSSLKDIGFNINASNGSTFALQTGTGLIGNTAPQGGLQLRGTLGTATIDVVLRALEEKGVIRTLARPNLVALSGEKASFLAGGEFPFPVPNGRDTVTIEFRPFGVTLNFQPTVQDNGLIRLQVAPEVSQLDTRTPLKLNGIEIPSLVVRRANTTVELRSGESFAIAGLFQQNYSNAVRQLPGVGQVPVLGSLFRSSRWQKAETELVIIVTPRMAGGDDYHATSTILAGNEATAIDLILNGLALDKPMAKVEGSAKTGAPS</sequence>
<evidence type="ECO:0000259" key="4">
    <source>
        <dbReference type="Pfam" id="PF13629"/>
    </source>
</evidence>
<evidence type="ECO:0000313" key="5">
    <source>
        <dbReference type="EMBL" id="MBR7620121.1"/>
    </source>
</evidence>
<feature type="signal peptide" evidence="2">
    <location>
        <begin position="1"/>
        <end position="24"/>
    </location>
</feature>
<evidence type="ECO:0000259" key="3">
    <source>
        <dbReference type="Pfam" id="PF00263"/>
    </source>
</evidence>
<comment type="similarity">
    <text evidence="1">Belongs to the bacterial secretin family.</text>
</comment>
<proteinExistence type="inferred from homology"/>
<dbReference type="AlphaFoldDB" id="A0A941D0T9"/>
<dbReference type="PANTHER" id="PTHR30332:SF17">
    <property type="entry name" value="TYPE IV PILIATION SYSTEM PROTEIN DR_0774-RELATED"/>
    <property type="match status" value="1"/>
</dbReference>
<feature type="domain" description="Type II/III secretion system secretin-like" evidence="3">
    <location>
        <begin position="235"/>
        <end position="393"/>
    </location>
</feature>
<dbReference type="RefSeq" id="WP_215340847.1">
    <property type="nucleotide sequence ID" value="NZ_JAGSGD010000001.1"/>
</dbReference>